<dbReference type="GO" id="GO:0003676">
    <property type="term" value="F:nucleic acid binding"/>
    <property type="evidence" value="ECO:0007669"/>
    <property type="project" value="InterPro"/>
</dbReference>
<dbReference type="EC" id="2.7.7.49" evidence="1"/>
<dbReference type="InterPro" id="IPR000477">
    <property type="entry name" value="RT_dom"/>
</dbReference>
<feature type="domain" description="CCHC-type" evidence="9">
    <location>
        <begin position="92"/>
        <end position="108"/>
    </location>
</feature>
<dbReference type="Pfam" id="PF08284">
    <property type="entry name" value="RVP_2"/>
    <property type="match status" value="1"/>
</dbReference>
<dbReference type="SUPFAM" id="SSF50630">
    <property type="entry name" value="Acid proteases"/>
    <property type="match status" value="1"/>
</dbReference>
<dbReference type="EMBL" id="BKCJ010229872">
    <property type="protein sequence ID" value="GEY99303.1"/>
    <property type="molecule type" value="Genomic_DNA"/>
</dbReference>
<comment type="caution">
    <text evidence="10">The sequence shown here is derived from an EMBL/GenBank/DDBJ whole genome shotgun (WGS) entry which is preliminary data.</text>
</comment>
<keyword evidence="3" id="KW-0548">Nucleotidyltransferase</keyword>
<keyword evidence="8" id="KW-0863">Zinc-finger</keyword>
<evidence type="ECO:0000256" key="7">
    <source>
        <dbReference type="ARBA" id="ARBA00022918"/>
    </source>
</evidence>
<accession>A0A699HYH9</accession>
<protein>
    <recommendedName>
        <fullName evidence="1">RNA-directed DNA polymerase</fullName>
        <ecNumber evidence="1">2.7.7.49</ecNumber>
    </recommendedName>
</protein>
<keyword evidence="7 10" id="KW-0695">RNA-directed DNA polymerase</keyword>
<dbReference type="PROSITE" id="PS50158">
    <property type="entry name" value="ZF_CCHC"/>
    <property type="match status" value="2"/>
</dbReference>
<dbReference type="InterPro" id="IPR036875">
    <property type="entry name" value="Znf_CCHC_sf"/>
</dbReference>
<dbReference type="SMART" id="SM00343">
    <property type="entry name" value="ZnF_C2HC"/>
    <property type="match status" value="2"/>
</dbReference>
<dbReference type="GO" id="GO:0016787">
    <property type="term" value="F:hydrolase activity"/>
    <property type="evidence" value="ECO:0007669"/>
    <property type="project" value="UniProtKB-KW"/>
</dbReference>
<dbReference type="InterPro" id="IPR043128">
    <property type="entry name" value="Rev_trsase/Diguanyl_cyclase"/>
</dbReference>
<evidence type="ECO:0000256" key="8">
    <source>
        <dbReference type="PROSITE-ProRule" id="PRU00047"/>
    </source>
</evidence>
<dbReference type="Gene3D" id="2.40.70.10">
    <property type="entry name" value="Acid Proteases"/>
    <property type="match status" value="1"/>
</dbReference>
<proteinExistence type="predicted"/>
<gene>
    <name evidence="10" type="ORF">Tci_471277</name>
</gene>
<dbReference type="GO" id="GO:0004519">
    <property type="term" value="F:endonuclease activity"/>
    <property type="evidence" value="ECO:0007669"/>
    <property type="project" value="UniProtKB-KW"/>
</dbReference>
<keyword evidence="5" id="KW-0255">Endonuclease</keyword>
<keyword evidence="6" id="KW-0378">Hydrolase</keyword>
<dbReference type="Pfam" id="PF00078">
    <property type="entry name" value="RVT_1"/>
    <property type="match status" value="1"/>
</dbReference>
<evidence type="ECO:0000256" key="4">
    <source>
        <dbReference type="ARBA" id="ARBA00022722"/>
    </source>
</evidence>
<dbReference type="InterPro" id="IPR043502">
    <property type="entry name" value="DNA/RNA_pol_sf"/>
</dbReference>
<dbReference type="GO" id="GO:0003964">
    <property type="term" value="F:RNA-directed DNA polymerase activity"/>
    <property type="evidence" value="ECO:0007669"/>
    <property type="project" value="UniProtKB-KW"/>
</dbReference>
<dbReference type="Pfam" id="PF24626">
    <property type="entry name" value="SH3_Tf2-1"/>
    <property type="match status" value="1"/>
</dbReference>
<dbReference type="Gene3D" id="4.10.60.10">
    <property type="entry name" value="Zinc finger, CCHC-type"/>
    <property type="match status" value="1"/>
</dbReference>
<dbReference type="InterPro" id="IPR001878">
    <property type="entry name" value="Znf_CCHC"/>
</dbReference>
<keyword evidence="4" id="KW-0540">Nuclease</keyword>
<dbReference type="PANTHER" id="PTHR24559:SF427">
    <property type="entry name" value="RNA-DIRECTED DNA POLYMERASE"/>
    <property type="match status" value="1"/>
</dbReference>
<dbReference type="SUPFAM" id="SSF57756">
    <property type="entry name" value="Retrovirus zinc finger-like domains"/>
    <property type="match status" value="1"/>
</dbReference>
<dbReference type="SUPFAM" id="SSF56672">
    <property type="entry name" value="DNA/RNA polymerases"/>
    <property type="match status" value="1"/>
</dbReference>
<dbReference type="PANTHER" id="PTHR24559">
    <property type="entry name" value="TRANSPOSON TY3-I GAG-POL POLYPROTEIN"/>
    <property type="match status" value="1"/>
</dbReference>
<dbReference type="InterPro" id="IPR021109">
    <property type="entry name" value="Peptidase_aspartic_dom_sf"/>
</dbReference>
<dbReference type="Gene3D" id="3.10.10.10">
    <property type="entry name" value="HIV Type 1 Reverse Transcriptase, subunit A, domain 1"/>
    <property type="match status" value="1"/>
</dbReference>
<reference evidence="10" key="1">
    <citation type="journal article" date="2019" name="Sci. Rep.">
        <title>Draft genome of Tanacetum cinerariifolium, the natural source of mosquito coil.</title>
        <authorList>
            <person name="Yamashiro T."/>
            <person name="Shiraishi A."/>
            <person name="Satake H."/>
            <person name="Nakayama K."/>
        </authorList>
    </citation>
    <scope>NUCLEOTIDE SEQUENCE</scope>
</reference>
<dbReference type="AlphaFoldDB" id="A0A699HYH9"/>
<dbReference type="Pfam" id="PF00098">
    <property type="entry name" value="zf-CCHC"/>
    <property type="match status" value="2"/>
</dbReference>
<dbReference type="CDD" id="cd00303">
    <property type="entry name" value="retropepsin_like"/>
    <property type="match status" value="1"/>
</dbReference>
<evidence type="ECO:0000313" key="10">
    <source>
        <dbReference type="EMBL" id="GEY99303.1"/>
    </source>
</evidence>
<evidence type="ECO:0000256" key="3">
    <source>
        <dbReference type="ARBA" id="ARBA00022695"/>
    </source>
</evidence>
<dbReference type="CDD" id="cd01647">
    <property type="entry name" value="RT_LTR"/>
    <property type="match status" value="1"/>
</dbReference>
<feature type="domain" description="CCHC-type" evidence="9">
    <location>
        <begin position="128"/>
        <end position="141"/>
    </location>
</feature>
<organism evidence="10">
    <name type="scientific">Tanacetum cinerariifolium</name>
    <name type="common">Dalmatian daisy</name>
    <name type="synonym">Chrysanthemum cinerariifolium</name>
    <dbReference type="NCBI Taxonomy" id="118510"/>
    <lineage>
        <taxon>Eukaryota</taxon>
        <taxon>Viridiplantae</taxon>
        <taxon>Streptophyta</taxon>
        <taxon>Embryophyta</taxon>
        <taxon>Tracheophyta</taxon>
        <taxon>Spermatophyta</taxon>
        <taxon>Magnoliopsida</taxon>
        <taxon>eudicotyledons</taxon>
        <taxon>Gunneridae</taxon>
        <taxon>Pentapetalae</taxon>
        <taxon>asterids</taxon>
        <taxon>campanulids</taxon>
        <taxon>Asterales</taxon>
        <taxon>Asteraceae</taxon>
        <taxon>Asteroideae</taxon>
        <taxon>Anthemideae</taxon>
        <taxon>Anthemidinae</taxon>
        <taxon>Tanacetum</taxon>
    </lineage>
</organism>
<dbReference type="InterPro" id="IPR036397">
    <property type="entry name" value="RNaseH_sf"/>
</dbReference>
<dbReference type="InterPro" id="IPR041373">
    <property type="entry name" value="RT_RNaseH"/>
</dbReference>
<evidence type="ECO:0000256" key="1">
    <source>
        <dbReference type="ARBA" id="ARBA00012493"/>
    </source>
</evidence>
<dbReference type="CDD" id="cd09274">
    <property type="entry name" value="RNase_HI_RT_Ty3"/>
    <property type="match status" value="1"/>
</dbReference>
<evidence type="ECO:0000259" key="9">
    <source>
        <dbReference type="PROSITE" id="PS50158"/>
    </source>
</evidence>
<keyword evidence="8" id="KW-0479">Metal-binding</keyword>
<dbReference type="InterPro" id="IPR053134">
    <property type="entry name" value="RNA-dir_DNA_polymerase"/>
</dbReference>
<evidence type="ECO:0000256" key="5">
    <source>
        <dbReference type="ARBA" id="ARBA00022759"/>
    </source>
</evidence>
<dbReference type="Pfam" id="PF17917">
    <property type="entry name" value="RT_RNaseH"/>
    <property type="match status" value="1"/>
</dbReference>
<dbReference type="InterPro" id="IPR056924">
    <property type="entry name" value="SH3_Tf2-1"/>
</dbReference>
<keyword evidence="8" id="KW-0862">Zinc</keyword>
<name>A0A699HYH9_TANCI</name>
<sequence>MCGRMFPKESDQVEKYVVGLPDMIQGSVMASKPKIIQEEIEIANDLMDQKPFKRQNVARAYTAGPEEKKVYGGSKPLCLKCNYHHDWHCAPKCNKCKKVGHLASDCRSPAATANNQRALEVNQKVVTCFECGVQGHYKKDCLKLKNNNHGNKAGNDGATTRAYAVENAGKNLDTNVVMGTFLLNNLYASILFDIGADRSFVTIAFSYLIDIIPTTLDHDYDVELTDRKIIGVNTVIRGCTLNFLNHPFNIDLMLVELGSFDVIIGMDWLAKYHAVIICDEKIVFIPIGNKILIVCGSSVYIKIDLRLGYHQLRVRNEDIPKTAFKTRYGHYEFQVMPFSLTNAPAVFIDLMNRVCKPYLDKFVIVFIDDILIYSKSKQEHEDHLKLILELLKKEELYEKLCGTPILALREGVENFNVYCDALHKGLGDVLMQNEKVIAYASRQLKIHEKNYTTHDMELGAVVFALKIWRYYLYGMKCIVFTDHKRKSNVVANALSRKERIKPLWVRALVMTIGLDLPKQNLEAQTEARKPENLEAEDVGGMLVETSRELENPRKEKLEPHFRNGWDRHLLLIEFSYNNSYHTSIKVAPFETLYGRKCRSPVGWAKVGDVQLTGPEIIQETTEKIIQIKSKIQAARDHQKSYTDVRRKLLEIQVGDKVMLKVSSWKGVIRFGKRGKLKPMYIRPFKVLEKVGTIAYKLKIPQQTSRVHRTFHVSNLKKCLSDEPLEILLDEIHIDDKLHFVEEPMDIMDREVKWLKQIYIPIIKVRWKSRRGLEFT</sequence>
<evidence type="ECO:0000256" key="2">
    <source>
        <dbReference type="ARBA" id="ARBA00022679"/>
    </source>
</evidence>
<dbReference type="Gene3D" id="3.30.70.270">
    <property type="match status" value="1"/>
</dbReference>
<dbReference type="Gene3D" id="3.30.420.10">
    <property type="entry name" value="Ribonuclease H-like superfamily/Ribonuclease H"/>
    <property type="match status" value="1"/>
</dbReference>
<evidence type="ECO:0000256" key="6">
    <source>
        <dbReference type="ARBA" id="ARBA00022801"/>
    </source>
</evidence>
<dbReference type="GO" id="GO:0008270">
    <property type="term" value="F:zinc ion binding"/>
    <property type="evidence" value="ECO:0007669"/>
    <property type="project" value="UniProtKB-KW"/>
</dbReference>
<keyword evidence="2" id="KW-0808">Transferase</keyword>